<reference evidence="1 2" key="1">
    <citation type="journal article" date="2018" name="Mol. Plant">
        <title>The genome of Artemisia annua provides insight into the evolution of Asteraceae family and artemisinin biosynthesis.</title>
        <authorList>
            <person name="Shen Q."/>
            <person name="Zhang L."/>
            <person name="Liao Z."/>
            <person name="Wang S."/>
            <person name="Yan T."/>
            <person name="Shi P."/>
            <person name="Liu M."/>
            <person name="Fu X."/>
            <person name="Pan Q."/>
            <person name="Wang Y."/>
            <person name="Lv Z."/>
            <person name="Lu X."/>
            <person name="Zhang F."/>
            <person name="Jiang W."/>
            <person name="Ma Y."/>
            <person name="Chen M."/>
            <person name="Hao X."/>
            <person name="Li L."/>
            <person name="Tang Y."/>
            <person name="Lv G."/>
            <person name="Zhou Y."/>
            <person name="Sun X."/>
            <person name="Brodelius P.E."/>
            <person name="Rose J.K.C."/>
            <person name="Tang K."/>
        </authorList>
    </citation>
    <scope>NUCLEOTIDE SEQUENCE [LARGE SCALE GENOMIC DNA]</scope>
    <source>
        <strain evidence="2">cv. Huhao1</strain>
        <tissue evidence="1">Leaf</tissue>
    </source>
</reference>
<keyword evidence="2" id="KW-1185">Reference proteome</keyword>
<dbReference type="OrthoDB" id="1103805at2759"/>
<protein>
    <submittedName>
        <fullName evidence="1">Protein kinase-like domain-containing protein</fullName>
    </submittedName>
</protein>
<gene>
    <name evidence="1" type="ORF">CTI12_AA154380</name>
</gene>
<keyword evidence="1" id="KW-0418">Kinase</keyword>
<evidence type="ECO:0000313" key="2">
    <source>
        <dbReference type="Proteomes" id="UP000245207"/>
    </source>
</evidence>
<name>A0A2U1PGI7_ARTAN</name>
<dbReference type="AlphaFoldDB" id="A0A2U1PGI7"/>
<keyword evidence="1" id="KW-0808">Transferase</keyword>
<comment type="caution">
    <text evidence="1">The sequence shown here is derived from an EMBL/GenBank/DDBJ whole genome shotgun (WGS) entry which is preliminary data.</text>
</comment>
<accession>A0A2U1PGI7</accession>
<proteinExistence type="predicted"/>
<dbReference type="EMBL" id="PKPP01001183">
    <property type="protein sequence ID" value="PWA84878.1"/>
    <property type="molecule type" value="Genomic_DNA"/>
</dbReference>
<dbReference type="GO" id="GO:0016301">
    <property type="term" value="F:kinase activity"/>
    <property type="evidence" value="ECO:0007669"/>
    <property type="project" value="UniProtKB-KW"/>
</dbReference>
<organism evidence="1 2">
    <name type="scientific">Artemisia annua</name>
    <name type="common">Sweet wormwood</name>
    <dbReference type="NCBI Taxonomy" id="35608"/>
    <lineage>
        <taxon>Eukaryota</taxon>
        <taxon>Viridiplantae</taxon>
        <taxon>Streptophyta</taxon>
        <taxon>Embryophyta</taxon>
        <taxon>Tracheophyta</taxon>
        <taxon>Spermatophyta</taxon>
        <taxon>Magnoliopsida</taxon>
        <taxon>eudicotyledons</taxon>
        <taxon>Gunneridae</taxon>
        <taxon>Pentapetalae</taxon>
        <taxon>asterids</taxon>
        <taxon>campanulids</taxon>
        <taxon>Asterales</taxon>
        <taxon>Asteraceae</taxon>
        <taxon>Asteroideae</taxon>
        <taxon>Anthemideae</taxon>
        <taxon>Artemisiinae</taxon>
        <taxon>Artemisia</taxon>
    </lineage>
</organism>
<sequence length="113" mass="12930">MEVNQSVVCGIFNEGLSRHEFSFIALPDHVLFIVMQLQYKVRKQMHKKCKSLASTLKIGVSCSVDSPPQRMNIENVVHQLQHILDVLQNIEVPPTLIFVTMLQNLLVVDYLQN</sequence>
<dbReference type="Proteomes" id="UP000245207">
    <property type="component" value="Unassembled WGS sequence"/>
</dbReference>
<evidence type="ECO:0000313" key="1">
    <source>
        <dbReference type="EMBL" id="PWA84878.1"/>
    </source>
</evidence>